<keyword evidence="3" id="KW-1185">Reference proteome</keyword>
<dbReference type="Proteomes" id="UP001196413">
    <property type="component" value="Unassembled WGS sequence"/>
</dbReference>
<dbReference type="AlphaFoldDB" id="A0AAD5MRC8"/>
<feature type="region of interest" description="Disordered" evidence="1">
    <location>
        <begin position="1"/>
        <end position="30"/>
    </location>
</feature>
<gene>
    <name evidence="2" type="ORF">KIN20_004429</name>
</gene>
<accession>A0AAD5MRC8</accession>
<name>A0AAD5MRC8_PARTN</name>
<reference evidence="2" key="1">
    <citation type="submission" date="2021-06" db="EMBL/GenBank/DDBJ databases">
        <title>Parelaphostrongylus tenuis whole genome reference sequence.</title>
        <authorList>
            <person name="Garwood T.J."/>
            <person name="Larsen P.A."/>
            <person name="Fountain-Jones N.M."/>
            <person name="Garbe J.R."/>
            <person name="Macchietto M.G."/>
            <person name="Kania S.A."/>
            <person name="Gerhold R.W."/>
            <person name="Richards J.E."/>
            <person name="Wolf T.M."/>
        </authorList>
    </citation>
    <scope>NUCLEOTIDE SEQUENCE</scope>
    <source>
        <strain evidence="2">MNPRO001-30</strain>
        <tissue evidence="2">Meninges</tissue>
    </source>
</reference>
<protein>
    <submittedName>
        <fullName evidence="2">Uncharacterized protein</fullName>
    </submittedName>
</protein>
<evidence type="ECO:0000313" key="3">
    <source>
        <dbReference type="Proteomes" id="UP001196413"/>
    </source>
</evidence>
<comment type="caution">
    <text evidence="2">The sequence shown here is derived from an EMBL/GenBank/DDBJ whole genome shotgun (WGS) entry which is preliminary data.</text>
</comment>
<organism evidence="2 3">
    <name type="scientific">Parelaphostrongylus tenuis</name>
    <name type="common">Meningeal worm</name>
    <dbReference type="NCBI Taxonomy" id="148309"/>
    <lineage>
        <taxon>Eukaryota</taxon>
        <taxon>Metazoa</taxon>
        <taxon>Ecdysozoa</taxon>
        <taxon>Nematoda</taxon>
        <taxon>Chromadorea</taxon>
        <taxon>Rhabditida</taxon>
        <taxon>Rhabditina</taxon>
        <taxon>Rhabditomorpha</taxon>
        <taxon>Strongyloidea</taxon>
        <taxon>Metastrongylidae</taxon>
        <taxon>Parelaphostrongylus</taxon>
    </lineage>
</organism>
<dbReference type="EMBL" id="JAHQIW010000593">
    <property type="protein sequence ID" value="KAJ1349004.1"/>
    <property type="molecule type" value="Genomic_DNA"/>
</dbReference>
<evidence type="ECO:0000313" key="2">
    <source>
        <dbReference type="EMBL" id="KAJ1349004.1"/>
    </source>
</evidence>
<evidence type="ECO:0000256" key="1">
    <source>
        <dbReference type="SAM" id="MobiDB-lite"/>
    </source>
</evidence>
<feature type="compositionally biased region" description="Basic and acidic residues" evidence="1">
    <location>
        <begin position="1"/>
        <end position="27"/>
    </location>
</feature>
<proteinExistence type="predicted"/>
<sequence length="70" mass="7962">MVTKQREVPELERKDDASDDKSRKDEVPLSTANKCCSRMAGLDNSLTGIETHPNTLRCQLVHNLMYDRLS</sequence>